<gene>
    <name evidence="2" type="ORF">RHGRI_030986</name>
</gene>
<evidence type="ECO:0008006" key="4">
    <source>
        <dbReference type="Google" id="ProtNLM"/>
    </source>
</evidence>
<keyword evidence="3" id="KW-1185">Reference proteome</keyword>
<evidence type="ECO:0000256" key="1">
    <source>
        <dbReference type="SAM" id="Phobius"/>
    </source>
</evidence>
<feature type="transmembrane region" description="Helical" evidence="1">
    <location>
        <begin position="25"/>
        <end position="49"/>
    </location>
</feature>
<sequence length="80" mass="8619">MGCGEASEMVRHPSYTEEDRICGSIYVECVIFVVVGVVQLFSVDIVHIIMSHTLLGFFWTPACRLVSGPGAGGTSLSELL</sequence>
<name>A0AAV6I668_9ERIC</name>
<evidence type="ECO:0000313" key="3">
    <source>
        <dbReference type="Proteomes" id="UP000823749"/>
    </source>
</evidence>
<organism evidence="2 3">
    <name type="scientific">Rhododendron griersonianum</name>
    <dbReference type="NCBI Taxonomy" id="479676"/>
    <lineage>
        <taxon>Eukaryota</taxon>
        <taxon>Viridiplantae</taxon>
        <taxon>Streptophyta</taxon>
        <taxon>Embryophyta</taxon>
        <taxon>Tracheophyta</taxon>
        <taxon>Spermatophyta</taxon>
        <taxon>Magnoliopsida</taxon>
        <taxon>eudicotyledons</taxon>
        <taxon>Gunneridae</taxon>
        <taxon>Pentapetalae</taxon>
        <taxon>asterids</taxon>
        <taxon>Ericales</taxon>
        <taxon>Ericaceae</taxon>
        <taxon>Ericoideae</taxon>
        <taxon>Rhodoreae</taxon>
        <taxon>Rhododendron</taxon>
    </lineage>
</organism>
<reference evidence="2" key="1">
    <citation type="submission" date="2020-08" db="EMBL/GenBank/DDBJ databases">
        <title>Plant Genome Project.</title>
        <authorList>
            <person name="Zhang R.-G."/>
        </authorList>
    </citation>
    <scope>NUCLEOTIDE SEQUENCE</scope>
    <source>
        <strain evidence="2">WSP0</strain>
        <tissue evidence="2">Leaf</tissue>
    </source>
</reference>
<protein>
    <recommendedName>
        <fullName evidence="4">Transmembrane protein</fullName>
    </recommendedName>
</protein>
<keyword evidence="1" id="KW-1133">Transmembrane helix</keyword>
<evidence type="ECO:0000313" key="2">
    <source>
        <dbReference type="EMBL" id="KAG5524168.1"/>
    </source>
</evidence>
<comment type="caution">
    <text evidence="2">The sequence shown here is derived from an EMBL/GenBank/DDBJ whole genome shotgun (WGS) entry which is preliminary data.</text>
</comment>
<keyword evidence="1" id="KW-0472">Membrane</keyword>
<dbReference type="EMBL" id="JACTNZ010000011">
    <property type="protein sequence ID" value="KAG5524168.1"/>
    <property type="molecule type" value="Genomic_DNA"/>
</dbReference>
<dbReference type="AlphaFoldDB" id="A0AAV6I668"/>
<accession>A0AAV6I668</accession>
<keyword evidence="1" id="KW-0812">Transmembrane</keyword>
<dbReference type="Proteomes" id="UP000823749">
    <property type="component" value="Chromosome 11"/>
</dbReference>
<proteinExistence type="predicted"/>